<evidence type="ECO:0000313" key="2">
    <source>
        <dbReference type="EMBL" id="KAG9324222.1"/>
    </source>
</evidence>
<dbReference type="AlphaFoldDB" id="A0A9P8A8F7"/>
<evidence type="ECO:0000313" key="3">
    <source>
        <dbReference type="Proteomes" id="UP000717515"/>
    </source>
</evidence>
<feature type="region of interest" description="Disordered" evidence="1">
    <location>
        <begin position="83"/>
        <end position="164"/>
    </location>
</feature>
<evidence type="ECO:0000256" key="1">
    <source>
        <dbReference type="SAM" id="MobiDB-lite"/>
    </source>
</evidence>
<dbReference type="Proteomes" id="UP000717515">
    <property type="component" value="Unassembled WGS sequence"/>
</dbReference>
<protein>
    <submittedName>
        <fullName evidence="2">Uncharacterized protein</fullName>
    </submittedName>
</protein>
<feature type="compositionally biased region" description="Basic and acidic residues" evidence="1">
    <location>
        <begin position="114"/>
        <end position="135"/>
    </location>
</feature>
<organism evidence="2 3">
    <name type="scientific">Mortierella alpina</name>
    <name type="common">Oleaginous fungus</name>
    <name type="synonym">Mortierella renispora</name>
    <dbReference type="NCBI Taxonomy" id="64518"/>
    <lineage>
        <taxon>Eukaryota</taxon>
        <taxon>Fungi</taxon>
        <taxon>Fungi incertae sedis</taxon>
        <taxon>Mucoromycota</taxon>
        <taxon>Mortierellomycotina</taxon>
        <taxon>Mortierellomycetes</taxon>
        <taxon>Mortierellales</taxon>
        <taxon>Mortierellaceae</taxon>
        <taxon>Mortierella</taxon>
    </lineage>
</organism>
<name>A0A9P8A8F7_MORAP</name>
<comment type="caution">
    <text evidence="2">The sequence shown here is derived from an EMBL/GenBank/DDBJ whole genome shotgun (WGS) entry which is preliminary data.</text>
</comment>
<dbReference type="EMBL" id="JAIFTL010000073">
    <property type="protein sequence ID" value="KAG9324222.1"/>
    <property type="molecule type" value="Genomic_DNA"/>
</dbReference>
<feature type="region of interest" description="Disordered" evidence="1">
    <location>
        <begin position="23"/>
        <end position="50"/>
    </location>
</feature>
<feature type="compositionally biased region" description="Polar residues" evidence="1">
    <location>
        <begin position="23"/>
        <end position="32"/>
    </location>
</feature>
<proteinExistence type="predicted"/>
<sequence length="164" mass="17158">MGDSQVRKLRSRLLSNIMSGQHALSNFNPTTTAAGSAGASGGGAASNNNNNNVIFDPRALQVDPTQFRVGGFQGALPGGSILTGIGSESVPTEGAEGDVDSNSDPAAVNGDASATEKTEEEKAREKREQRFKELLDSGALGTPSLDERPPGKRFTMPVERPKFI</sequence>
<reference evidence="2" key="1">
    <citation type="submission" date="2021-07" db="EMBL/GenBank/DDBJ databases">
        <title>Draft genome of Mortierella alpina, strain LL118, isolated from an aspen leaf litter sample.</title>
        <authorList>
            <person name="Yang S."/>
            <person name="Vinatzer B.A."/>
        </authorList>
    </citation>
    <scope>NUCLEOTIDE SEQUENCE</scope>
    <source>
        <strain evidence="2">LL118</strain>
    </source>
</reference>
<accession>A0A9P8A8F7</accession>
<gene>
    <name evidence="2" type="ORF">KVV02_002169</name>
</gene>